<keyword evidence="3" id="KW-1185">Reference proteome</keyword>
<dbReference type="PANTHER" id="PTHR10587:SF134">
    <property type="entry name" value="SECRETED PROTEIN"/>
    <property type="match status" value="1"/>
</dbReference>
<proteinExistence type="predicted"/>
<dbReference type="GO" id="GO:0005975">
    <property type="term" value="P:carbohydrate metabolic process"/>
    <property type="evidence" value="ECO:0007669"/>
    <property type="project" value="InterPro"/>
</dbReference>
<dbReference type="EMBL" id="BOPH01000084">
    <property type="protein sequence ID" value="GIJ71049.1"/>
    <property type="molecule type" value="Genomic_DNA"/>
</dbReference>
<evidence type="ECO:0000313" key="3">
    <source>
        <dbReference type="Proteomes" id="UP000635606"/>
    </source>
</evidence>
<comment type="caution">
    <text evidence="2">The sequence shown here is derived from an EMBL/GenBank/DDBJ whole genome shotgun (WGS) entry which is preliminary data.</text>
</comment>
<protein>
    <submittedName>
        <fullName evidence="2">Chitooligosaccharide deacetylase</fullName>
    </submittedName>
</protein>
<dbReference type="Pfam" id="PF01522">
    <property type="entry name" value="Polysacc_deac_1"/>
    <property type="match status" value="1"/>
</dbReference>
<dbReference type="Gene3D" id="3.20.20.370">
    <property type="entry name" value="Glycoside hydrolase/deacetylase"/>
    <property type="match status" value="1"/>
</dbReference>
<sequence length="274" mass="29134">MENAPARITGLLLALVLLATLGPATARQTVRVIGRLALEPPAAAVRPPDPAGPAHPGVPAEVMSRVPRFDPPPAAVPVPLAAGPRAAWLARVPTDQPVAFITIDDGWVRLPEAVALVKAAGVPVTLFLTVNAIRGDPAYFTGFPGAGIQAHTVSHPRLKGMPYAFQRREVCGSADQLGAIYGRRPTLFRAPFGEHDATTLQVMRDCGMLAALFWKETVNDGVVRFQEGATVRRGDIILMHFRPRFVDDFIAALQAIKAAGLTPALLENYLPGAG</sequence>
<evidence type="ECO:0000259" key="1">
    <source>
        <dbReference type="PROSITE" id="PS51677"/>
    </source>
</evidence>
<reference evidence="2" key="1">
    <citation type="submission" date="2021-01" db="EMBL/GenBank/DDBJ databases">
        <title>Whole genome shotgun sequence of Virgisporangium ochraceum NBRC 16418.</title>
        <authorList>
            <person name="Komaki H."/>
            <person name="Tamura T."/>
        </authorList>
    </citation>
    <scope>NUCLEOTIDE SEQUENCE</scope>
    <source>
        <strain evidence="2">NBRC 16418</strain>
    </source>
</reference>
<evidence type="ECO:0000313" key="2">
    <source>
        <dbReference type="EMBL" id="GIJ71049.1"/>
    </source>
</evidence>
<dbReference type="PROSITE" id="PS51677">
    <property type="entry name" value="NODB"/>
    <property type="match status" value="1"/>
</dbReference>
<accession>A0A8J4EDU2</accession>
<dbReference type="AlphaFoldDB" id="A0A8J4EDU2"/>
<dbReference type="Proteomes" id="UP000635606">
    <property type="component" value="Unassembled WGS sequence"/>
</dbReference>
<dbReference type="SUPFAM" id="SSF88713">
    <property type="entry name" value="Glycoside hydrolase/deacetylase"/>
    <property type="match status" value="1"/>
</dbReference>
<dbReference type="CDD" id="cd10917">
    <property type="entry name" value="CE4_NodB_like_6s_7s"/>
    <property type="match status" value="1"/>
</dbReference>
<dbReference type="InterPro" id="IPR050248">
    <property type="entry name" value="Polysacc_deacetylase_ArnD"/>
</dbReference>
<dbReference type="RefSeq" id="WP_203930935.1">
    <property type="nucleotide sequence ID" value="NZ_BOPH01000084.1"/>
</dbReference>
<dbReference type="PANTHER" id="PTHR10587">
    <property type="entry name" value="GLYCOSYL TRANSFERASE-RELATED"/>
    <property type="match status" value="1"/>
</dbReference>
<gene>
    <name evidence="2" type="ORF">Voc01_059660</name>
</gene>
<organism evidence="2 3">
    <name type="scientific">Virgisporangium ochraceum</name>
    <dbReference type="NCBI Taxonomy" id="65505"/>
    <lineage>
        <taxon>Bacteria</taxon>
        <taxon>Bacillati</taxon>
        <taxon>Actinomycetota</taxon>
        <taxon>Actinomycetes</taxon>
        <taxon>Micromonosporales</taxon>
        <taxon>Micromonosporaceae</taxon>
        <taxon>Virgisporangium</taxon>
    </lineage>
</organism>
<feature type="domain" description="NodB homology" evidence="1">
    <location>
        <begin position="97"/>
        <end position="264"/>
    </location>
</feature>
<dbReference type="GO" id="GO:0016810">
    <property type="term" value="F:hydrolase activity, acting on carbon-nitrogen (but not peptide) bonds"/>
    <property type="evidence" value="ECO:0007669"/>
    <property type="project" value="InterPro"/>
</dbReference>
<dbReference type="InterPro" id="IPR011330">
    <property type="entry name" value="Glyco_hydro/deAcase_b/a-brl"/>
</dbReference>
<name>A0A8J4EDU2_9ACTN</name>
<dbReference type="InterPro" id="IPR002509">
    <property type="entry name" value="NODB_dom"/>
</dbReference>